<comment type="cofactor">
    <cofactor evidence="2">
        <name>Zn(2+)</name>
        <dbReference type="ChEBI" id="CHEBI:29105"/>
    </cofactor>
</comment>
<evidence type="ECO:0000313" key="23">
    <source>
        <dbReference type="EMBL" id="CCF82486.1"/>
    </source>
</evidence>
<feature type="domain" description="FPG-type" evidence="21">
    <location>
        <begin position="238"/>
        <end position="273"/>
    </location>
</feature>
<dbReference type="Proteomes" id="UP000004221">
    <property type="component" value="Unassembled WGS sequence"/>
</dbReference>
<evidence type="ECO:0000256" key="3">
    <source>
        <dbReference type="ARBA" id="ARBA00009409"/>
    </source>
</evidence>
<dbReference type="SUPFAM" id="SSF57716">
    <property type="entry name" value="Glucocorticoid receptor-like (DNA-binding domain)"/>
    <property type="match status" value="1"/>
</dbReference>
<dbReference type="FunFam" id="1.10.8.50:FF:000003">
    <property type="entry name" value="Formamidopyrimidine-DNA glycosylase"/>
    <property type="match status" value="1"/>
</dbReference>
<evidence type="ECO:0000256" key="1">
    <source>
        <dbReference type="ARBA" id="ARBA00001668"/>
    </source>
</evidence>
<evidence type="ECO:0000259" key="22">
    <source>
        <dbReference type="PROSITE" id="PS51068"/>
    </source>
</evidence>
<feature type="domain" description="Formamidopyrimidine-DNA glycosylase catalytic" evidence="22">
    <location>
        <begin position="2"/>
        <end position="115"/>
    </location>
</feature>
<evidence type="ECO:0000256" key="10">
    <source>
        <dbReference type="ARBA" id="ARBA00022771"/>
    </source>
</evidence>
<gene>
    <name evidence="23" type="primary">mutM</name>
    <name evidence="23" type="ORF">NITHO_1190007</name>
</gene>
<dbReference type="GO" id="GO:0006284">
    <property type="term" value="P:base-excision repair"/>
    <property type="evidence" value="ECO:0007669"/>
    <property type="project" value="InterPro"/>
</dbReference>
<proteinExistence type="inferred from homology"/>
<dbReference type="NCBIfam" id="TIGR00577">
    <property type="entry name" value="fpg"/>
    <property type="match status" value="1"/>
</dbReference>
<dbReference type="GO" id="GO:0140078">
    <property type="term" value="F:class I DNA-(apurinic or apyrimidinic site) endonuclease activity"/>
    <property type="evidence" value="ECO:0007669"/>
    <property type="project" value="UniProtKB-EC"/>
</dbReference>
<reference evidence="23" key="1">
    <citation type="journal article" date="2012" name="ISME J.">
        <title>Nitrification expanded: discovery, physiology and genomics of a nitrite-oxidizing bacterium from the phylum Chloroflexi.</title>
        <authorList>
            <person name="Sorokin D.Y."/>
            <person name="Lucker S."/>
            <person name="Vejmelkova D."/>
            <person name="Kostrikina N.A."/>
            <person name="Kleerebezem R."/>
            <person name="Rijpstra W.I."/>
            <person name="Damste J.S."/>
            <person name="Le Paslier D."/>
            <person name="Muyzer G."/>
            <person name="Wagner M."/>
            <person name="van Loosdrecht M.C."/>
            <person name="Daims H."/>
        </authorList>
    </citation>
    <scope>NUCLEOTIDE SEQUENCE [LARGE SCALE GENOMIC DNA]</scope>
    <source>
        <strain evidence="23">Lb</strain>
    </source>
</reference>
<keyword evidence="10 20" id="KW-0863">Zinc-finger</keyword>
<dbReference type="PANTHER" id="PTHR22993:SF9">
    <property type="entry name" value="FORMAMIDOPYRIMIDINE-DNA GLYCOSYLASE"/>
    <property type="match status" value="1"/>
</dbReference>
<organism evidence="23 24">
    <name type="scientific">Nitrolancea hollandica Lb</name>
    <dbReference type="NCBI Taxonomy" id="1129897"/>
    <lineage>
        <taxon>Bacteria</taxon>
        <taxon>Pseudomonadati</taxon>
        <taxon>Thermomicrobiota</taxon>
        <taxon>Thermomicrobia</taxon>
        <taxon>Sphaerobacterales</taxon>
        <taxon>Sphaerobacterineae</taxon>
        <taxon>Sphaerobacteraceae</taxon>
        <taxon>Nitrolancea</taxon>
    </lineage>
</organism>
<comment type="catalytic activity">
    <reaction evidence="19">
        <text>2'-deoxyribonucleotide-(2'-deoxyribose 5'-phosphate)-2'-deoxyribonucleotide-DNA = a 3'-end 2'-deoxyribonucleotide-(2,3-dehydro-2,3-deoxyribose 5'-phosphate)-DNA + a 5'-end 5'-phospho-2'-deoxyribonucleoside-DNA + H(+)</text>
        <dbReference type="Rhea" id="RHEA:66592"/>
        <dbReference type="Rhea" id="RHEA-COMP:13180"/>
        <dbReference type="Rhea" id="RHEA-COMP:16897"/>
        <dbReference type="Rhea" id="RHEA-COMP:17067"/>
        <dbReference type="ChEBI" id="CHEBI:15378"/>
        <dbReference type="ChEBI" id="CHEBI:136412"/>
        <dbReference type="ChEBI" id="CHEBI:157695"/>
        <dbReference type="ChEBI" id="CHEBI:167181"/>
        <dbReference type="EC" id="4.2.99.18"/>
    </reaction>
</comment>
<dbReference type="OrthoDB" id="9800855at2"/>
<evidence type="ECO:0000256" key="2">
    <source>
        <dbReference type="ARBA" id="ARBA00001947"/>
    </source>
</evidence>
<evidence type="ECO:0000256" key="9">
    <source>
        <dbReference type="ARBA" id="ARBA00022763"/>
    </source>
</evidence>
<keyword evidence="8" id="KW-0479">Metal-binding</keyword>
<comment type="similarity">
    <text evidence="3">Belongs to the FPG family.</text>
</comment>
<dbReference type="SMART" id="SM00898">
    <property type="entry name" value="Fapy_DNA_glyco"/>
    <property type="match status" value="1"/>
</dbReference>
<dbReference type="PROSITE" id="PS01242">
    <property type="entry name" value="ZF_FPG_1"/>
    <property type="match status" value="1"/>
</dbReference>
<keyword evidence="12" id="KW-0862">Zinc</keyword>
<keyword evidence="13" id="KW-0238">DNA-binding</keyword>
<evidence type="ECO:0000256" key="8">
    <source>
        <dbReference type="ARBA" id="ARBA00022723"/>
    </source>
</evidence>
<dbReference type="InterPro" id="IPR015887">
    <property type="entry name" value="DNA_glyclase_Znf_dom_DNA_BS"/>
</dbReference>
<dbReference type="InterPro" id="IPR020629">
    <property type="entry name" value="FPG_Glyclase"/>
</dbReference>
<evidence type="ECO:0000256" key="13">
    <source>
        <dbReference type="ARBA" id="ARBA00023125"/>
    </source>
</evidence>
<keyword evidence="16" id="KW-0511">Multifunctional enzyme</keyword>
<keyword evidence="9" id="KW-0227">DNA damage</keyword>
<evidence type="ECO:0000256" key="14">
    <source>
        <dbReference type="ARBA" id="ARBA00023204"/>
    </source>
</evidence>
<dbReference type="PROSITE" id="PS51068">
    <property type="entry name" value="FPG_CAT"/>
    <property type="match status" value="1"/>
</dbReference>
<dbReference type="SUPFAM" id="SSF46946">
    <property type="entry name" value="S13-like H2TH domain"/>
    <property type="match status" value="1"/>
</dbReference>
<dbReference type="InterPro" id="IPR012319">
    <property type="entry name" value="FPG_cat"/>
</dbReference>
<dbReference type="AlphaFoldDB" id="I4ECS4"/>
<evidence type="ECO:0000259" key="21">
    <source>
        <dbReference type="PROSITE" id="PS51066"/>
    </source>
</evidence>
<dbReference type="GO" id="GO:0034039">
    <property type="term" value="F:8-oxo-7,8-dihydroguanine DNA N-glycosylase activity"/>
    <property type="evidence" value="ECO:0007669"/>
    <property type="project" value="TreeGrafter"/>
</dbReference>
<evidence type="ECO:0000313" key="24">
    <source>
        <dbReference type="Proteomes" id="UP000004221"/>
    </source>
</evidence>
<dbReference type="SUPFAM" id="SSF81624">
    <property type="entry name" value="N-terminal domain of MutM-like DNA repair proteins"/>
    <property type="match status" value="1"/>
</dbReference>
<dbReference type="Pfam" id="PF06831">
    <property type="entry name" value="H2TH"/>
    <property type="match status" value="1"/>
</dbReference>
<dbReference type="CDD" id="cd08966">
    <property type="entry name" value="EcFpg-like_N"/>
    <property type="match status" value="1"/>
</dbReference>
<keyword evidence="14" id="KW-0234">DNA repair</keyword>
<dbReference type="Gene3D" id="3.20.190.10">
    <property type="entry name" value="MutM-like, N-terminal"/>
    <property type="match status" value="1"/>
</dbReference>
<evidence type="ECO:0000256" key="6">
    <source>
        <dbReference type="ARBA" id="ARBA00012720"/>
    </source>
</evidence>
<evidence type="ECO:0000256" key="12">
    <source>
        <dbReference type="ARBA" id="ARBA00022833"/>
    </source>
</evidence>
<protein>
    <recommendedName>
        <fullName evidence="7">Formamidopyrimidine-DNA glycosylase</fullName>
        <ecNumber evidence="5">3.2.2.23</ecNumber>
        <ecNumber evidence="6">4.2.99.18</ecNumber>
    </recommendedName>
    <alternativeName>
        <fullName evidence="18">DNA-(apurinic or apyrimidinic site) lyase MutM</fullName>
    </alternativeName>
</protein>
<dbReference type="SMART" id="SM01232">
    <property type="entry name" value="H2TH"/>
    <property type="match status" value="1"/>
</dbReference>
<sequence>MPELPEVETIRKSLTAIQSATITGVVFGTFTGCLAGMEPSDFQQSVTGCRVETIGRRGKYLLLGLSSGDTIAVHLRMTGELTIVDAGTPLSPHHHFTLTLNCERELRFRDTRKFGRIRLMDPEGLAELGRSLGPEPLGKELTPDRFAAMLRNRRRAIKPLLLDQKFIAGIGNIYADEALFAAGIHPLRPADSLDEGEAQGLLDAIRQVLYGAIERNGTTIRDYRNGLGQPGTNQDYLRIYGREAGDSCPRCGGPVLRLVVAQRGTKLCPSCQPLTKR</sequence>
<dbReference type="EMBL" id="CAGS01000023">
    <property type="protein sequence ID" value="CCF82486.1"/>
    <property type="molecule type" value="Genomic_DNA"/>
</dbReference>
<reference evidence="23" key="3">
    <citation type="journal article" date="2014" name="Int. J. Syst. Evol. Microbiol.">
        <title>Nitrolancea hollandica gen. nov., sp. nov., a chemolithoautotrophic nitrite-oxidizing bacterium from a bioreactor belonging to the phylum Chloroflexi.</title>
        <authorList>
            <person name="Sorokin D.Y."/>
            <person name="Vejmelkova D."/>
            <person name="Luecker S."/>
            <person name="Streshinskaya G.M."/>
            <person name="Rijpstra I."/>
            <person name="Sinninghe Damst. J."/>
            <person name="Kleerebezem R."/>
            <person name="Van Loosdrecht M."/>
            <person name="Muyzer G."/>
            <person name="Daims H."/>
        </authorList>
    </citation>
    <scope>NUCLEOTIDE SEQUENCE</scope>
    <source>
        <strain evidence="23">Lb</strain>
    </source>
</reference>
<dbReference type="EC" id="4.2.99.18" evidence="6"/>
<dbReference type="GO" id="GO:0003684">
    <property type="term" value="F:damaged DNA binding"/>
    <property type="evidence" value="ECO:0007669"/>
    <property type="project" value="InterPro"/>
</dbReference>
<evidence type="ECO:0000256" key="15">
    <source>
        <dbReference type="ARBA" id="ARBA00023239"/>
    </source>
</evidence>
<dbReference type="PANTHER" id="PTHR22993">
    <property type="entry name" value="FORMAMIDOPYRIMIDINE-DNA GLYCOSYLASE"/>
    <property type="match status" value="1"/>
</dbReference>
<dbReference type="Pfam" id="PF06827">
    <property type="entry name" value="zf-FPG_IleRS"/>
    <property type="match status" value="1"/>
</dbReference>
<keyword evidence="11 23" id="KW-0378">Hydrolase</keyword>
<evidence type="ECO:0000256" key="11">
    <source>
        <dbReference type="ARBA" id="ARBA00022801"/>
    </source>
</evidence>
<keyword evidence="17 23" id="KW-0326">Glycosidase</keyword>
<evidence type="ECO:0000256" key="7">
    <source>
        <dbReference type="ARBA" id="ARBA00016240"/>
    </source>
</evidence>
<reference evidence="23" key="2">
    <citation type="submission" date="2012-02" db="EMBL/GenBank/DDBJ databases">
        <authorList>
            <person name="MicroScope M."/>
        </authorList>
    </citation>
    <scope>NUCLEOTIDE SEQUENCE</scope>
    <source>
        <strain evidence="23">Lb</strain>
    </source>
</reference>
<dbReference type="InterPro" id="IPR015886">
    <property type="entry name" value="H2TH_FPG"/>
</dbReference>
<dbReference type="NCBIfam" id="NF002211">
    <property type="entry name" value="PRK01103.1"/>
    <property type="match status" value="1"/>
</dbReference>
<evidence type="ECO:0000256" key="5">
    <source>
        <dbReference type="ARBA" id="ARBA00012024"/>
    </source>
</evidence>
<comment type="subunit">
    <text evidence="4">Monomer.</text>
</comment>
<evidence type="ECO:0000256" key="4">
    <source>
        <dbReference type="ARBA" id="ARBA00011245"/>
    </source>
</evidence>
<dbReference type="InterPro" id="IPR010663">
    <property type="entry name" value="Znf_FPG/IleRS"/>
</dbReference>
<evidence type="ECO:0000256" key="17">
    <source>
        <dbReference type="ARBA" id="ARBA00023295"/>
    </source>
</evidence>
<dbReference type="EC" id="3.2.2.23" evidence="5"/>
<evidence type="ECO:0000256" key="16">
    <source>
        <dbReference type="ARBA" id="ARBA00023268"/>
    </source>
</evidence>
<evidence type="ECO:0000256" key="18">
    <source>
        <dbReference type="ARBA" id="ARBA00030638"/>
    </source>
</evidence>
<name>I4ECS4_9BACT</name>
<dbReference type="InterPro" id="IPR000214">
    <property type="entry name" value="Znf_DNA_glyclase/AP_lyase"/>
</dbReference>
<keyword evidence="15 23" id="KW-0456">Lyase</keyword>
<dbReference type="PROSITE" id="PS51066">
    <property type="entry name" value="ZF_FPG_2"/>
    <property type="match status" value="1"/>
</dbReference>
<dbReference type="Pfam" id="PF01149">
    <property type="entry name" value="Fapy_DNA_glyco"/>
    <property type="match status" value="1"/>
</dbReference>
<dbReference type="Gene3D" id="1.10.8.50">
    <property type="match status" value="1"/>
</dbReference>
<dbReference type="RefSeq" id="WP_008474639.1">
    <property type="nucleotide sequence ID" value="NZ_CAGS01000023.1"/>
</dbReference>
<comment type="catalytic activity">
    <reaction evidence="1">
        <text>Hydrolysis of DNA containing ring-opened 7-methylguanine residues, releasing 2,6-diamino-4-hydroxy-5-(N-methyl)formamidopyrimidine.</text>
        <dbReference type="EC" id="3.2.2.23"/>
    </reaction>
</comment>
<evidence type="ECO:0000256" key="19">
    <source>
        <dbReference type="ARBA" id="ARBA00044632"/>
    </source>
</evidence>
<evidence type="ECO:0000256" key="20">
    <source>
        <dbReference type="PROSITE-ProRule" id="PRU00391"/>
    </source>
</evidence>
<dbReference type="GO" id="GO:0008270">
    <property type="term" value="F:zinc ion binding"/>
    <property type="evidence" value="ECO:0007669"/>
    <property type="project" value="UniProtKB-KW"/>
</dbReference>
<accession>I4ECS4</accession>
<keyword evidence="24" id="KW-1185">Reference proteome</keyword>
<dbReference type="InterPro" id="IPR010979">
    <property type="entry name" value="Ribosomal_uS13-like_H2TH"/>
</dbReference>
<comment type="caution">
    <text evidence="23">The sequence shown here is derived from an EMBL/GenBank/DDBJ whole genome shotgun (WGS) entry which is preliminary data.</text>
</comment>
<dbReference type="InterPro" id="IPR035937">
    <property type="entry name" value="FPG_N"/>
</dbReference>